<reference evidence="2" key="2">
    <citation type="journal article" date="2015" name="Data Brief">
        <title>Shoot transcriptome of the giant reed, Arundo donax.</title>
        <authorList>
            <person name="Barrero R.A."/>
            <person name="Guerrero F.D."/>
            <person name="Moolhuijzen P."/>
            <person name="Goolsby J.A."/>
            <person name="Tidwell J."/>
            <person name="Bellgard S.E."/>
            <person name="Bellgard M.I."/>
        </authorList>
    </citation>
    <scope>NUCLEOTIDE SEQUENCE</scope>
    <source>
        <tissue evidence="2">Shoot tissue taken approximately 20 cm above the soil surface</tissue>
    </source>
</reference>
<feature type="domain" description="DUF632" evidence="1">
    <location>
        <begin position="2"/>
        <end position="32"/>
    </location>
</feature>
<protein>
    <recommendedName>
        <fullName evidence="1">DUF632 domain-containing protein</fullName>
    </recommendedName>
</protein>
<evidence type="ECO:0000259" key="1">
    <source>
        <dbReference type="Pfam" id="PF04782"/>
    </source>
</evidence>
<name>A0A0A9FXY6_ARUDO</name>
<dbReference type="InterPro" id="IPR006867">
    <property type="entry name" value="DUF632"/>
</dbReference>
<accession>A0A0A9FXY6</accession>
<reference evidence="2" key="1">
    <citation type="submission" date="2014-09" db="EMBL/GenBank/DDBJ databases">
        <authorList>
            <person name="Magalhaes I.L.F."/>
            <person name="Oliveira U."/>
            <person name="Santos F.R."/>
            <person name="Vidigal T.H.D.A."/>
            <person name="Brescovit A.D."/>
            <person name="Santos A.J."/>
        </authorList>
    </citation>
    <scope>NUCLEOTIDE SEQUENCE</scope>
    <source>
        <tissue evidence="2">Shoot tissue taken approximately 20 cm above the soil surface</tissue>
    </source>
</reference>
<proteinExistence type="predicted"/>
<organism evidence="2">
    <name type="scientific">Arundo donax</name>
    <name type="common">Giant reed</name>
    <name type="synonym">Donax arundinaceus</name>
    <dbReference type="NCBI Taxonomy" id="35708"/>
    <lineage>
        <taxon>Eukaryota</taxon>
        <taxon>Viridiplantae</taxon>
        <taxon>Streptophyta</taxon>
        <taxon>Embryophyta</taxon>
        <taxon>Tracheophyta</taxon>
        <taxon>Spermatophyta</taxon>
        <taxon>Magnoliopsida</taxon>
        <taxon>Liliopsida</taxon>
        <taxon>Poales</taxon>
        <taxon>Poaceae</taxon>
        <taxon>PACMAD clade</taxon>
        <taxon>Arundinoideae</taxon>
        <taxon>Arundineae</taxon>
        <taxon>Arundo</taxon>
    </lineage>
</organism>
<dbReference type="EMBL" id="GBRH01184653">
    <property type="protein sequence ID" value="JAE13243.1"/>
    <property type="molecule type" value="Transcribed_RNA"/>
</dbReference>
<evidence type="ECO:0000313" key="2">
    <source>
        <dbReference type="EMBL" id="JAE13243.1"/>
    </source>
</evidence>
<sequence length="33" mass="3901">MKNIEDLRDKDLQPQLKELMGSLTRMWATMHAV</sequence>
<dbReference type="AlphaFoldDB" id="A0A0A9FXY6"/>
<dbReference type="Pfam" id="PF04782">
    <property type="entry name" value="DUF632"/>
    <property type="match status" value="1"/>
</dbReference>